<name>A0A3M6UVB9_POCDA</name>
<comment type="caution">
    <text evidence="2">The sequence shown here is derived from an EMBL/GenBank/DDBJ whole genome shotgun (WGS) entry which is preliminary data.</text>
</comment>
<keyword evidence="3" id="KW-1185">Reference proteome</keyword>
<dbReference type="Proteomes" id="UP000275408">
    <property type="component" value="Unassembled WGS sequence"/>
</dbReference>
<dbReference type="STRING" id="46731.A0A3M6UVB9"/>
<dbReference type="EMBL" id="RCHS01000626">
    <property type="protein sequence ID" value="RMX57636.1"/>
    <property type="molecule type" value="Genomic_DNA"/>
</dbReference>
<organism evidence="2 3">
    <name type="scientific">Pocillopora damicornis</name>
    <name type="common">Cauliflower coral</name>
    <name type="synonym">Millepora damicornis</name>
    <dbReference type="NCBI Taxonomy" id="46731"/>
    <lineage>
        <taxon>Eukaryota</taxon>
        <taxon>Metazoa</taxon>
        <taxon>Cnidaria</taxon>
        <taxon>Anthozoa</taxon>
        <taxon>Hexacorallia</taxon>
        <taxon>Scleractinia</taxon>
        <taxon>Astrocoeniina</taxon>
        <taxon>Pocilloporidae</taxon>
        <taxon>Pocillopora</taxon>
    </lineage>
</organism>
<accession>A0A3M6UVB9</accession>
<evidence type="ECO:0000313" key="3">
    <source>
        <dbReference type="Proteomes" id="UP000275408"/>
    </source>
</evidence>
<feature type="region of interest" description="Disordered" evidence="1">
    <location>
        <begin position="543"/>
        <end position="746"/>
    </location>
</feature>
<feature type="region of interest" description="Disordered" evidence="1">
    <location>
        <begin position="294"/>
        <end position="360"/>
    </location>
</feature>
<dbReference type="AlphaFoldDB" id="A0A3M6UVB9"/>
<dbReference type="OrthoDB" id="5980756at2759"/>
<feature type="compositionally biased region" description="Low complexity" evidence="1">
    <location>
        <begin position="428"/>
        <end position="438"/>
    </location>
</feature>
<reference evidence="2 3" key="1">
    <citation type="journal article" date="2018" name="Sci. Rep.">
        <title>Comparative analysis of the Pocillopora damicornis genome highlights role of immune system in coral evolution.</title>
        <authorList>
            <person name="Cunning R."/>
            <person name="Bay R.A."/>
            <person name="Gillette P."/>
            <person name="Baker A.C."/>
            <person name="Traylor-Knowles N."/>
        </authorList>
    </citation>
    <scope>NUCLEOTIDE SEQUENCE [LARGE SCALE GENOMIC DNA]</scope>
    <source>
        <strain evidence="2">RSMAS</strain>
        <tissue evidence="2">Whole animal</tissue>
    </source>
</reference>
<feature type="region of interest" description="Disordered" evidence="1">
    <location>
        <begin position="428"/>
        <end position="492"/>
    </location>
</feature>
<evidence type="ECO:0000256" key="1">
    <source>
        <dbReference type="SAM" id="MobiDB-lite"/>
    </source>
</evidence>
<feature type="region of interest" description="Disordered" evidence="1">
    <location>
        <begin position="236"/>
        <end position="278"/>
    </location>
</feature>
<feature type="compositionally biased region" description="Acidic residues" evidence="1">
    <location>
        <begin position="595"/>
        <end position="604"/>
    </location>
</feature>
<feature type="compositionally biased region" description="Basic residues" evidence="1">
    <location>
        <begin position="684"/>
        <end position="702"/>
    </location>
</feature>
<feature type="compositionally biased region" description="Basic and acidic residues" evidence="1">
    <location>
        <begin position="718"/>
        <end position="729"/>
    </location>
</feature>
<feature type="compositionally biased region" description="Acidic residues" evidence="1">
    <location>
        <begin position="642"/>
        <end position="654"/>
    </location>
</feature>
<feature type="region of interest" description="Disordered" evidence="1">
    <location>
        <begin position="830"/>
        <end position="930"/>
    </location>
</feature>
<feature type="compositionally biased region" description="Pro residues" evidence="1">
    <location>
        <begin position="11"/>
        <end position="25"/>
    </location>
</feature>
<sequence length="930" mass="102537">MSLKDLFSKAPSPPPLSEEPWPQPVPSSSNSSSNCHCMSPLYSATARPTVDEFLRTNYLMIPEFLQQVNRAKIVANKGGVGQSVVLEESASLQGAVHRRKIISFDSLTRDINSENTEKKEDGIKEIKGCDSNVKRGASGAKSIDVSIDTTASQNQASVRDIVVPPLLKPKPRVKKVMKGGTLVTIPAPQIRKRPPQGFTANDENNVESGVLSEQSEGGKSVVEACLLERTQNKIDQSCKDDPSNNQLATGKHDLVTPTHGSKDIPGEVSSHQREVSGSEIVPKKCQETQVLVSFTDNNIPQDDKNNTDENSDFGENRFFNTMALLEKDSTNPKEIVDKRSEETPTGPMQESIKAKSNDEFKGNIPLEESEALSSEDTNLSENQGEYFSDYQTLDIDLVRDLKEKHISKNTDGSTTRVLEPLRPGSILAQLKSSQSSSTKKQEELSSDLPKATGSSMAKQSSEKLNMSDEEHSEKIKQNENSHQNQLSSDEKSQLTEIIHGDKEVTGRTWESCAKGIDRNAEECCIENSDAGNHDTGVFNESADVKKDCTGSSDSINSDHNANDNDDQENGDDDYDKDDDDDGNDNTKSVDKGDSVADDGGDEYAELVMVESTSDEDEEEYDNFLIDENESDGEESKVKSDYEAEDMDLDSDNEGDTGGISFHQDTTIGQRVKYSRGRQKDNKRTARNRKKKFRKKKRAKRQNQRLLEKKKCGPVSGHKSTDTPEKHSEIKTLPVNNPPREKSAEPGSLLSMVSSYSVDLTVAASEKLLKRKTRGGQHAKKLKKAKRTAEALERKWSGEPPPRTKPVYKELLRPICSFYIQGKCRKYLNPAHEDADQLPEGTDFVALNQQSSDPQSPVEDTPQSGHLSPYNLRTSARKRVLGCDGATPGGQGTFGKLIRLGRPAKAEEDGTQDAEEQMGPFVPGLYKDLSI</sequence>
<feature type="compositionally biased region" description="Basic and acidic residues" evidence="1">
    <location>
        <begin position="465"/>
        <end position="479"/>
    </location>
</feature>
<feature type="compositionally biased region" description="Basic and acidic residues" evidence="1">
    <location>
        <begin position="250"/>
        <end position="278"/>
    </location>
</feature>
<feature type="compositionally biased region" description="Acidic residues" evidence="1">
    <location>
        <begin position="563"/>
        <end position="583"/>
    </location>
</feature>
<feature type="region of interest" description="Disordered" evidence="1">
    <location>
        <begin position="1"/>
        <end position="33"/>
    </location>
</feature>
<protein>
    <submittedName>
        <fullName evidence="2">Uncharacterized protein</fullName>
    </submittedName>
</protein>
<evidence type="ECO:0000313" key="2">
    <source>
        <dbReference type="EMBL" id="RMX57636.1"/>
    </source>
</evidence>
<feature type="compositionally biased region" description="Basic residues" evidence="1">
    <location>
        <begin position="770"/>
        <end position="785"/>
    </location>
</feature>
<feature type="compositionally biased region" description="Acidic residues" evidence="1">
    <location>
        <begin position="612"/>
        <end position="632"/>
    </location>
</feature>
<gene>
    <name evidence="2" type="ORF">pdam_00015906</name>
</gene>
<feature type="compositionally biased region" description="Polar residues" evidence="1">
    <location>
        <begin position="860"/>
        <end position="873"/>
    </location>
</feature>
<proteinExistence type="predicted"/>
<feature type="compositionally biased region" description="Basic and acidic residues" evidence="1">
    <location>
        <begin position="786"/>
        <end position="796"/>
    </location>
</feature>
<feature type="compositionally biased region" description="Basic and acidic residues" evidence="1">
    <location>
        <begin position="325"/>
        <end position="342"/>
    </location>
</feature>
<feature type="compositionally biased region" description="Polar residues" evidence="1">
    <location>
        <begin position="452"/>
        <end position="464"/>
    </location>
</feature>
<feature type="compositionally biased region" description="Polar residues" evidence="1">
    <location>
        <begin position="549"/>
        <end position="559"/>
    </location>
</feature>
<feature type="region of interest" description="Disordered" evidence="1">
    <location>
        <begin position="770"/>
        <end position="805"/>
    </location>
</feature>